<dbReference type="Pfam" id="PF02709">
    <property type="entry name" value="Glyco_transf_7C"/>
    <property type="match status" value="1"/>
</dbReference>
<dbReference type="InterPro" id="IPR001173">
    <property type="entry name" value="Glyco_trans_2-like"/>
</dbReference>
<evidence type="ECO:0000256" key="5">
    <source>
        <dbReference type="ARBA" id="ARBA00022734"/>
    </source>
</evidence>
<dbReference type="SUPFAM" id="SSF50370">
    <property type="entry name" value="Ricin B-like lectins"/>
    <property type="match status" value="1"/>
</dbReference>
<keyword evidence="14" id="KW-1185">Reference proteome</keyword>
<evidence type="ECO:0000256" key="8">
    <source>
        <dbReference type="ARBA" id="ARBA00023034"/>
    </source>
</evidence>
<dbReference type="Proteomes" id="UP000504633">
    <property type="component" value="Unplaced"/>
</dbReference>
<reference evidence="15" key="1">
    <citation type="submission" date="2025-08" db="UniProtKB">
        <authorList>
            <consortium name="RefSeq"/>
        </authorList>
    </citation>
    <scope>IDENTIFICATION</scope>
    <source>
        <strain evidence="15">15085-1641.00</strain>
        <tissue evidence="15">Whole body</tissue>
    </source>
</reference>
<dbReference type="GO" id="GO:0006493">
    <property type="term" value="P:protein O-linked glycosylation"/>
    <property type="evidence" value="ECO:0007669"/>
    <property type="project" value="TreeGrafter"/>
</dbReference>
<dbReference type="Gene3D" id="2.80.10.50">
    <property type="match status" value="1"/>
</dbReference>
<keyword evidence="9" id="KW-0472">Membrane</keyword>
<comment type="similarity">
    <text evidence="2 12">Belongs to the glycosyltransferase 2 family. GalNAc-T subfamily.</text>
</comment>
<evidence type="ECO:0000256" key="9">
    <source>
        <dbReference type="ARBA" id="ARBA00023136"/>
    </source>
</evidence>
<comment type="subcellular location">
    <subcellularLocation>
        <location evidence="1 12">Golgi apparatus membrane</location>
        <topology evidence="1 12">Single-pass type II membrane protein</topology>
    </subcellularLocation>
</comment>
<dbReference type="GO" id="GO:0004653">
    <property type="term" value="F:polypeptide N-acetylgalactosaminyltransferase activity"/>
    <property type="evidence" value="ECO:0007669"/>
    <property type="project" value="TreeGrafter"/>
</dbReference>
<dbReference type="InterPro" id="IPR035992">
    <property type="entry name" value="Ricin_B-like_lectins"/>
</dbReference>
<keyword evidence="10 12" id="KW-1015">Disulfide bond</keyword>
<protein>
    <recommendedName>
        <fullName evidence="12">Polypeptide N-acetylgalactosaminyltransferase</fullName>
        <ecNumber evidence="12">2.4.1.-</ecNumber>
    </recommendedName>
    <alternativeName>
        <fullName evidence="12">Protein-UDP acetylgalactosaminyltransferase</fullName>
    </alternativeName>
</protein>
<dbReference type="Pfam" id="PF00652">
    <property type="entry name" value="Ricin_B_lectin"/>
    <property type="match status" value="1"/>
</dbReference>
<comment type="pathway">
    <text evidence="12">Protein modification; protein glycosylation.</text>
</comment>
<dbReference type="InterPro" id="IPR029044">
    <property type="entry name" value="Nucleotide-diphossugar_trans"/>
</dbReference>
<dbReference type="EC" id="2.4.1.-" evidence="12"/>
<keyword evidence="4" id="KW-0812">Transmembrane</keyword>
<dbReference type="SUPFAM" id="SSF53448">
    <property type="entry name" value="Nucleotide-diphospho-sugar transferases"/>
    <property type="match status" value="1"/>
</dbReference>
<evidence type="ECO:0000313" key="15">
    <source>
        <dbReference type="RefSeq" id="XP_030081664.1"/>
    </source>
</evidence>
<evidence type="ECO:0000256" key="10">
    <source>
        <dbReference type="ARBA" id="ARBA00023157"/>
    </source>
</evidence>
<dbReference type="InterPro" id="IPR027791">
    <property type="entry name" value="Galactosyl_T_C"/>
</dbReference>
<keyword evidence="11" id="KW-0325">Glycoprotein</keyword>
<evidence type="ECO:0000256" key="2">
    <source>
        <dbReference type="ARBA" id="ARBA00005680"/>
    </source>
</evidence>
<dbReference type="SMART" id="SM00458">
    <property type="entry name" value="RICIN"/>
    <property type="match status" value="1"/>
</dbReference>
<dbReference type="PANTHER" id="PTHR11675:SF134">
    <property type="entry name" value="N-ACETYLGALACTOSAMINYLTRANSFERASE 4-RELATED"/>
    <property type="match status" value="1"/>
</dbReference>
<evidence type="ECO:0000256" key="3">
    <source>
        <dbReference type="ARBA" id="ARBA00022679"/>
    </source>
</evidence>
<keyword evidence="12" id="KW-0464">Manganese</keyword>
<comment type="cofactor">
    <cofactor evidence="12">
        <name>Mn(2+)</name>
        <dbReference type="ChEBI" id="CHEBI:29035"/>
    </cofactor>
</comment>
<dbReference type="GeneID" id="111597339"/>
<evidence type="ECO:0000256" key="4">
    <source>
        <dbReference type="ARBA" id="ARBA00022692"/>
    </source>
</evidence>
<evidence type="ECO:0000256" key="6">
    <source>
        <dbReference type="ARBA" id="ARBA00022968"/>
    </source>
</evidence>
<keyword evidence="6" id="KW-0735">Signal-anchor</keyword>
<proteinExistence type="inferred from homology"/>
<dbReference type="AlphaFoldDB" id="A0A6J2T0I1"/>
<keyword evidence="12" id="KW-0328">Glycosyltransferase</keyword>
<evidence type="ECO:0000256" key="7">
    <source>
        <dbReference type="ARBA" id="ARBA00022989"/>
    </source>
</evidence>
<keyword evidence="5 12" id="KW-0430">Lectin</keyword>
<evidence type="ECO:0000256" key="1">
    <source>
        <dbReference type="ARBA" id="ARBA00004323"/>
    </source>
</evidence>
<feature type="domain" description="Ricin B lectin" evidence="13">
    <location>
        <begin position="440"/>
        <end position="568"/>
    </location>
</feature>
<dbReference type="Pfam" id="PF00535">
    <property type="entry name" value="Glycos_transf_2"/>
    <property type="match status" value="1"/>
</dbReference>
<dbReference type="OrthoDB" id="6159198at2759"/>
<dbReference type="InterPro" id="IPR000772">
    <property type="entry name" value="Ricin_B_lectin"/>
</dbReference>
<dbReference type="PROSITE" id="PS50231">
    <property type="entry name" value="RICIN_B_LECTIN"/>
    <property type="match status" value="1"/>
</dbReference>
<dbReference type="GO" id="GO:0000139">
    <property type="term" value="C:Golgi membrane"/>
    <property type="evidence" value="ECO:0007669"/>
    <property type="project" value="UniProtKB-SubCell"/>
</dbReference>
<organism evidence="14 15">
    <name type="scientific">Drosophila hydei</name>
    <name type="common">Fruit fly</name>
    <dbReference type="NCBI Taxonomy" id="7224"/>
    <lineage>
        <taxon>Eukaryota</taxon>
        <taxon>Metazoa</taxon>
        <taxon>Ecdysozoa</taxon>
        <taxon>Arthropoda</taxon>
        <taxon>Hexapoda</taxon>
        <taxon>Insecta</taxon>
        <taxon>Pterygota</taxon>
        <taxon>Neoptera</taxon>
        <taxon>Endopterygota</taxon>
        <taxon>Diptera</taxon>
        <taxon>Brachycera</taxon>
        <taxon>Muscomorpha</taxon>
        <taxon>Ephydroidea</taxon>
        <taxon>Drosophilidae</taxon>
        <taxon>Drosophila</taxon>
    </lineage>
</organism>
<dbReference type="RefSeq" id="XP_030081664.1">
    <property type="nucleotide sequence ID" value="XM_030225804.1"/>
</dbReference>
<dbReference type="CTD" id="39715"/>
<dbReference type="CDD" id="cd02510">
    <property type="entry name" value="pp-GalNAc-T"/>
    <property type="match status" value="1"/>
</dbReference>
<dbReference type="UniPathway" id="UPA00378"/>
<dbReference type="PANTHER" id="PTHR11675">
    <property type="entry name" value="N-ACETYLGALACTOSAMINYLTRANSFERASE"/>
    <property type="match status" value="1"/>
</dbReference>
<name>A0A6J2T0I1_DROHY</name>
<dbReference type="InterPro" id="IPR045885">
    <property type="entry name" value="GalNAc-T"/>
</dbReference>
<evidence type="ECO:0000256" key="11">
    <source>
        <dbReference type="ARBA" id="ARBA00023180"/>
    </source>
</evidence>
<gene>
    <name evidence="15" type="primary">LOC111597339</name>
</gene>
<keyword evidence="8 12" id="KW-0333">Golgi apparatus</keyword>
<dbReference type="GO" id="GO:0030246">
    <property type="term" value="F:carbohydrate binding"/>
    <property type="evidence" value="ECO:0007669"/>
    <property type="project" value="UniProtKB-KW"/>
</dbReference>
<keyword evidence="7" id="KW-1133">Transmembrane helix</keyword>
<keyword evidence="3 12" id="KW-0808">Transferase</keyword>
<evidence type="ECO:0000313" key="14">
    <source>
        <dbReference type="Proteomes" id="UP000504633"/>
    </source>
</evidence>
<accession>A0A6J2T0I1</accession>
<evidence type="ECO:0000259" key="13">
    <source>
        <dbReference type="SMART" id="SM00458"/>
    </source>
</evidence>
<dbReference type="OMA" id="SRGFFDW"/>
<dbReference type="Gene3D" id="3.90.550.10">
    <property type="entry name" value="Spore Coat Polysaccharide Biosynthesis Protein SpsA, Chain A"/>
    <property type="match status" value="1"/>
</dbReference>
<evidence type="ECO:0000256" key="12">
    <source>
        <dbReference type="RuleBase" id="RU361242"/>
    </source>
</evidence>
<dbReference type="KEGG" id="dhe:111597339"/>
<sequence length="584" mass="66847">MPSNSIDSNAPILAKTTRLGLEEESTNATNSVSAKATATTKVTSTQHAESDQLAGDAKTSELVLTGLGALGRPAKSNWTAEQRLAMESSQRETGYNAWLSERISPERKLFDMRHRSCKKLKYPVEKLPAISVIITHHNEQASVLLRTLSSLRTRTSSRLLREIILVDDGSDHEFIVDERFEGLVQQQRLPKQLGLMQARLAGAAKAQAKVLVFLDAHIEVTRGWLEPLLAPMLESNKTCTTPLVDTIDYDTFAYRRGKPSRGFFDWDFNYVQLPLMKQEELALPAPHENPIMNGGLFAIYRTWFFELGGYDEGLRIWGGEQFELSLKIWLCGGRLLEVPCSRVGHLYRNSNFHPQYKKSESGSRAIARNYRRVAEVWLDEYKDKLYANMPHLTHVKVGSLKKQKELRQRLQCKPFKWFLDHLGRDFLEQYPIDEPLDYAFGAVQSLAAPALCLERATSAKHPQLLPCDGDLMYPKLEQKWSLSHFRDLHSNNHCLELQQQQHPSAEIWLWQCHHHAGNQFWSYDINTNQIIHGQSRANRLCLEALPEERKVIANTCDTKSQRQHWKFGYANEKLLGDFWKNVAQ</sequence>